<keyword evidence="1" id="KW-1133">Transmembrane helix</keyword>
<organism evidence="2 3">
    <name type="scientific">Gardnerella vaginalis JCP8108</name>
    <dbReference type="NCBI Taxonomy" id="1261066"/>
    <lineage>
        <taxon>Bacteria</taxon>
        <taxon>Bacillati</taxon>
        <taxon>Actinomycetota</taxon>
        <taxon>Actinomycetes</taxon>
        <taxon>Bifidobacteriales</taxon>
        <taxon>Bifidobacteriaceae</taxon>
        <taxon>Gardnerella</taxon>
    </lineage>
</organism>
<gene>
    <name evidence="2" type="ORF">HMPREF1581_00759</name>
</gene>
<feature type="transmembrane region" description="Helical" evidence="1">
    <location>
        <begin position="12"/>
        <end position="31"/>
    </location>
</feature>
<accession>S4I278</accession>
<protein>
    <submittedName>
        <fullName evidence="2">Uncharacterized protein</fullName>
    </submittedName>
</protein>
<evidence type="ECO:0000256" key="1">
    <source>
        <dbReference type="SAM" id="Phobius"/>
    </source>
</evidence>
<dbReference type="Proteomes" id="UP000014521">
    <property type="component" value="Unassembled WGS sequence"/>
</dbReference>
<sequence>MISGVHNHSYWRFFSLSSLLFFYFLFLLFFIRRKPLPIYGCWRLFSTTPDLFRSSKALVFAQCLYYCPLCIKRNIHNTYAKYLYKNPPQWAGLRQKPS</sequence>
<keyword evidence="1" id="KW-0472">Membrane</keyword>
<evidence type="ECO:0000313" key="2">
    <source>
        <dbReference type="EMBL" id="EPI47766.1"/>
    </source>
</evidence>
<dbReference type="EMBL" id="ATJJ01000042">
    <property type="protein sequence ID" value="EPI47766.1"/>
    <property type="molecule type" value="Genomic_DNA"/>
</dbReference>
<comment type="caution">
    <text evidence="2">The sequence shown here is derived from an EMBL/GenBank/DDBJ whole genome shotgun (WGS) entry which is preliminary data.</text>
</comment>
<dbReference type="HOGENOM" id="CLU_2355683_0_0_11"/>
<reference evidence="2 3" key="1">
    <citation type="submission" date="2013-06" db="EMBL/GenBank/DDBJ databases">
        <authorList>
            <person name="Weinstock G."/>
            <person name="Sodergren E."/>
            <person name="Lobos E.A."/>
            <person name="Fulton L."/>
            <person name="Fulton R."/>
            <person name="Courtney L."/>
            <person name="Fronick C."/>
            <person name="O'Laughlin M."/>
            <person name="Godfrey J."/>
            <person name="Wilson R.M."/>
            <person name="Miner T."/>
            <person name="Farmer C."/>
            <person name="Delehaunty K."/>
            <person name="Cordes M."/>
            <person name="Minx P."/>
            <person name="Tomlinson C."/>
            <person name="Chen J."/>
            <person name="Wollam A."/>
            <person name="Pepin K.H."/>
            <person name="Bhonagiri V."/>
            <person name="Zhang X."/>
            <person name="Warren W."/>
            <person name="Mitreva M."/>
            <person name="Mardis E.R."/>
            <person name="Wilson R.K."/>
        </authorList>
    </citation>
    <scope>NUCLEOTIDE SEQUENCE [LARGE SCALE GENOMIC DNA]</scope>
    <source>
        <strain evidence="2 3">JCP8108</strain>
    </source>
</reference>
<name>S4I278_GARVA</name>
<dbReference type="AlphaFoldDB" id="S4I278"/>
<keyword evidence="1" id="KW-0812">Transmembrane</keyword>
<proteinExistence type="predicted"/>
<evidence type="ECO:0000313" key="3">
    <source>
        <dbReference type="Proteomes" id="UP000014521"/>
    </source>
</evidence>